<comment type="caution">
    <text evidence="1">The sequence shown here is derived from an EMBL/GenBank/DDBJ whole genome shotgun (WGS) entry which is preliminary data.</text>
</comment>
<dbReference type="Proteomes" id="UP001305414">
    <property type="component" value="Unassembled WGS sequence"/>
</dbReference>
<proteinExistence type="predicted"/>
<protein>
    <submittedName>
        <fullName evidence="1">Uncharacterized protein</fullName>
    </submittedName>
</protein>
<dbReference type="AlphaFoldDB" id="A0AAN7UNE0"/>
<reference evidence="1 2" key="1">
    <citation type="submission" date="2023-10" db="EMBL/GenBank/DDBJ databases">
        <title>Draft genome sequence of Xylaria bambusicola isolate GMP-LS, the root and basal stem rot pathogen of sugarcane in Indonesia.</title>
        <authorList>
            <person name="Selvaraj P."/>
            <person name="Muralishankar V."/>
            <person name="Muruganantham S."/>
            <person name="Sp S."/>
            <person name="Haryani S."/>
            <person name="Lau K.J.X."/>
            <person name="Naqvi N.I."/>
        </authorList>
    </citation>
    <scope>NUCLEOTIDE SEQUENCE [LARGE SCALE GENOMIC DNA]</scope>
    <source>
        <strain evidence="1">GMP-LS</strain>
    </source>
</reference>
<accession>A0AAN7UNE0</accession>
<name>A0AAN7UNE0_9PEZI</name>
<keyword evidence="2" id="KW-1185">Reference proteome</keyword>
<evidence type="ECO:0000313" key="1">
    <source>
        <dbReference type="EMBL" id="KAK5632127.1"/>
    </source>
</evidence>
<evidence type="ECO:0000313" key="2">
    <source>
        <dbReference type="Proteomes" id="UP001305414"/>
    </source>
</evidence>
<organism evidence="1 2">
    <name type="scientific">Xylaria bambusicola</name>
    <dbReference type="NCBI Taxonomy" id="326684"/>
    <lineage>
        <taxon>Eukaryota</taxon>
        <taxon>Fungi</taxon>
        <taxon>Dikarya</taxon>
        <taxon>Ascomycota</taxon>
        <taxon>Pezizomycotina</taxon>
        <taxon>Sordariomycetes</taxon>
        <taxon>Xylariomycetidae</taxon>
        <taxon>Xylariales</taxon>
        <taxon>Xylariaceae</taxon>
        <taxon>Xylaria</taxon>
    </lineage>
</organism>
<sequence length="70" mass="8160">MEFGVVFESIDPAVAHAVRELLLLSPEDLVWQIWLGIRLIRSVECFSQDPFLDTLLRDHLLLWIDVHADF</sequence>
<dbReference type="EMBL" id="JAWHQM010000023">
    <property type="protein sequence ID" value="KAK5632127.1"/>
    <property type="molecule type" value="Genomic_DNA"/>
</dbReference>
<gene>
    <name evidence="1" type="ORF">RRF57_007841</name>
</gene>